<dbReference type="InterPro" id="IPR051243">
    <property type="entry name" value="PcG_WD-repeat"/>
</dbReference>
<dbReference type="PROSITE" id="PS50294">
    <property type="entry name" value="WD_REPEATS_REGION"/>
    <property type="match status" value="2"/>
</dbReference>
<dbReference type="Pfam" id="PF00400">
    <property type="entry name" value="WD40"/>
    <property type="match status" value="3"/>
</dbReference>
<evidence type="ECO:0000256" key="6">
    <source>
        <dbReference type="ARBA" id="ARBA00023015"/>
    </source>
</evidence>
<dbReference type="Gene3D" id="2.130.10.10">
    <property type="entry name" value="YVTN repeat-like/Quinoprotein amine dehydrogenase"/>
    <property type="match status" value="1"/>
</dbReference>
<dbReference type="GO" id="GO:0035098">
    <property type="term" value="C:ESC/E(Z) complex"/>
    <property type="evidence" value="ECO:0007669"/>
    <property type="project" value="UniProtKB-ARBA"/>
</dbReference>
<evidence type="ECO:0000256" key="12">
    <source>
        <dbReference type="SAM" id="MobiDB-lite"/>
    </source>
</evidence>
<sequence length="626" mass="70290">MPRKQEVTSRIFPHPLEHQWSSPFHRLSSPCSGSGIEGLGRLRLKRLWKEERGEEASLLSSPPPFSRRQWGKGTYEILLLKANGSSPLRANCREGGGKRARREQGKGKSEEAAREGAHARPFFSSVAGSHARPPRRLGAVCDSGGSGGGGGGSGNFAAGSGRACLTAVWRRPRPRRQEPGGRRRNMSEREVPTAPAGTDMPAAKKQKLSSDENSNPDLSGDENDDAISIESGTNTERPDTPTNTPNAPGRKSWGKGKWKSKKCKYSFKCVNSLKEDHNQPLFGVQFNWHSKEGDPLVFATVGSNRVTLYECHSQGEIRLLQSYVDADADENFYTCAWTYDSNTSHPLLAVAGSRGIIRIINPITMQCIKHYVGHGNAINELKFHPRDPNLLLSVSKDHALRLWNIQTDTLVAIFGGVEGHRDEVLSADYDLLGEKIMSCGMDHSLKLWRINSKRMMNAIKESYDYNPNKTNRPFISQKIHFPDFSTRDIHRNYVDCVRWLGDLILSKSCENAIVCWKPGKMEDDIDKIKPSESNVTILGRFDYSQCDIWYMRFSMDFWQKMLALGNQVGKLYVWDLEVEDPHKAKCTTLTHHKCGAAIRQTSFSRDSSILIAVCDDASIWRWDRLR</sequence>
<dbReference type="PROSITE" id="PS00678">
    <property type="entry name" value="WD_REPEATS_1"/>
    <property type="match status" value="1"/>
</dbReference>
<feature type="compositionally biased region" description="Basic and acidic residues" evidence="12">
    <location>
        <begin position="91"/>
        <end position="118"/>
    </location>
</feature>
<gene>
    <name evidence="13" type="primary">EED</name>
</gene>
<evidence type="ECO:0000256" key="9">
    <source>
        <dbReference type="ARBA" id="ARBA00072257"/>
    </source>
</evidence>
<dbReference type="Proteomes" id="UP000472268">
    <property type="component" value="Chromosome 11"/>
</dbReference>
<keyword evidence="3" id="KW-0678">Repressor</keyword>
<feature type="compositionally biased region" description="Polar residues" evidence="12">
    <location>
        <begin position="230"/>
        <end position="246"/>
    </location>
</feature>
<evidence type="ECO:0000256" key="5">
    <source>
        <dbReference type="ARBA" id="ARBA00022737"/>
    </source>
</evidence>
<dbReference type="SMART" id="SM00320">
    <property type="entry name" value="WD40"/>
    <property type="match status" value="6"/>
</dbReference>
<dbReference type="AlphaFoldDB" id="A0A673UXD6"/>
<feature type="repeat" description="WD" evidence="11">
    <location>
        <begin position="417"/>
        <end position="458"/>
    </location>
</feature>
<evidence type="ECO:0000256" key="8">
    <source>
        <dbReference type="ARBA" id="ARBA00023242"/>
    </source>
</evidence>
<evidence type="ECO:0000256" key="1">
    <source>
        <dbReference type="ARBA" id="ARBA00004123"/>
    </source>
</evidence>
<evidence type="ECO:0000256" key="4">
    <source>
        <dbReference type="ARBA" id="ARBA00022574"/>
    </source>
</evidence>
<evidence type="ECO:0000256" key="10">
    <source>
        <dbReference type="ARBA" id="ARBA00073944"/>
    </source>
</evidence>
<evidence type="ECO:0000313" key="13">
    <source>
        <dbReference type="Ensembl" id="ENSSSUP00005025996.1"/>
    </source>
</evidence>
<dbReference type="Ensembl" id="ENSSSUT00005029721.1">
    <property type="protein sequence ID" value="ENSSSUP00005025996.1"/>
    <property type="gene ID" value="ENSSSUG00005016764.1"/>
</dbReference>
<evidence type="ECO:0000313" key="14">
    <source>
        <dbReference type="Proteomes" id="UP000472268"/>
    </source>
</evidence>
<dbReference type="FunFam" id="2.130.10.10:FF:000056">
    <property type="entry name" value="Polycomb protein eed"/>
    <property type="match status" value="1"/>
</dbReference>
<evidence type="ECO:0000256" key="3">
    <source>
        <dbReference type="ARBA" id="ARBA00022491"/>
    </source>
</evidence>
<feature type="repeat" description="WD" evidence="11">
    <location>
        <begin position="371"/>
        <end position="413"/>
    </location>
</feature>
<accession>A0A673UXD6</accession>
<dbReference type="PANTHER" id="PTHR10253">
    <property type="entry name" value="POLYCOMB PROTEIN"/>
    <property type="match status" value="1"/>
</dbReference>
<feature type="compositionally biased region" description="Gly residues" evidence="12">
    <location>
        <begin position="144"/>
        <end position="154"/>
    </location>
</feature>
<protein>
    <recommendedName>
        <fullName evidence="10">Polycomb protein EED</fullName>
    </recommendedName>
    <alternativeName>
        <fullName evidence="9">Polycomb protein eed</fullName>
    </alternativeName>
</protein>
<dbReference type="InterPro" id="IPR001680">
    <property type="entry name" value="WD40_rpt"/>
</dbReference>
<reference evidence="13 14" key="1">
    <citation type="submission" date="2019-05" db="EMBL/GenBank/DDBJ databases">
        <title>A Chromosome-scale Meerkat (S. suricatta) Genome Assembly.</title>
        <authorList>
            <person name="Dudchenko O."/>
            <person name="Lieberman Aiden E."/>
            <person name="Tung J."/>
            <person name="Barreiro L.B."/>
            <person name="Clutton-Brock T.H."/>
        </authorList>
    </citation>
    <scope>NUCLEOTIDE SEQUENCE [LARGE SCALE GENOMIC DNA]</scope>
</reference>
<evidence type="ECO:0000256" key="7">
    <source>
        <dbReference type="ARBA" id="ARBA00023163"/>
    </source>
</evidence>
<keyword evidence="5" id="KW-0677">Repeat</keyword>
<comment type="subcellular location">
    <subcellularLocation>
        <location evidence="1">Nucleus</location>
    </subcellularLocation>
</comment>
<keyword evidence="8" id="KW-0539">Nucleus</keyword>
<name>A0A673UXD6_SURSU</name>
<dbReference type="OMA" id="VWEMDPS"/>
<dbReference type="InterPro" id="IPR019775">
    <property type="entry name" value="WD40_repeat_CS"/>
</dbReference>
<keyword evidence="14" id="KW-1185">Reference proteome</keyword>
<dbReference type="SUPFAM" id="SSF50978">
    <property type="entry name" value="WD40 repeat-like"/>
    <property type="match status" value="1"/>
</dbReference>
<dbReference type="InterPro" id="IPR036322">
    <property type="entry name" value="WD40_repeat_dom_sf"/>
</dbReference>
<dbReference type="PROSITE" id="PS50082">
    <property type="entry name" value="WD_REPEATS_2"/>
    <property type="match status" value="2"/>
</dbReference>
<evidence type="ECO:0000256" key="11">
    <source>
        <dbReference type="PROSITE-ProRule" id="PRU00221"/>
    </source>
</evidence>
<keyword evidence="4 11" id="KW-0853">WD repeat</keyword>
<proteinExistence type="inferred from homology"/>
<comment type="similarity">
    <text evidence="2">Belongs to the WD repeat ESC family.</text>
</comment>
<evidence type="ECO:0000256" key="2">
    <source>
        <dbReference type="ARBA" id="ARBA00008075"/>
    </source>
</evidence>
<organism evidence="13 14">
    <name type="scientific">Suricata suricatta</name>
    <name type="common">Meerkat</name>
    <dbReference type="NCBI Taxonomy" id="37032"/>
    <lineage>
        <taxon>Eukaryota</taxon>
        <taxon>Metazoa</taxon>
        <taxon>Chordata</taxon>
        <taxon>Craniata</taxon>
        <taxon>Vertebrata</taxon>
        <taxon>Euteleostomi</taxon>
        <taxon>Mammalia</taxon>
        <taxon>Eutheria</taxon>
        <taxon>Laurasiatheria</taxon>
        <taxon>Carnivora</taxon>
        <taxon>Feliformia</taxon>
        <taxon>Herpestidae</taxon>
        <taxon>Suricata</taxon>
    </lineage>
</organism>
<dbReference type="InterPro" id="IPR015943">
    <property type="entry name" value="WD40/YVTN_repeat-like_dom_sf"/>
</dbReference>
<keyword evidence="7" id="KW-0804">Transcription</keyword>
<feature type="compositionally biased region" description="Basic and acidic residues" evidence="12">
    <location>
        <begin position="175"/>
        <end position="191"/>
    </location>
</feature>
<reference evidence="13" key="3">
    <citation type="submission" date="2025-09" db="UniProtKB">
        <authorList>
            <consortium name="Ensembl"/>
        </authorList>
    </citation>
    <scope>IDENTIFICATION</scope>
</reference>
<feature type="region of interest" description="Disordered" evidence="12">
    <location>
        <begin position="89"/>
        <end position="257"/>
    </location>
</feature>
<keyword evidence="6" id="KW-0805">Transcription regulation</keyword>
<reference evidence="13" key="2">
    <citation type="submission" date="2025-08" db="UniProtKB">
        <authorList>
            <consortium name="Ensembl"/>
        </authorList>
    </citation>
    <scope>IDENTIFICATION</scope>
</reference>